<dbReference type="RefSeq" id="XP_064852073.1">
    <property type="nucleotide sequence ID" value="XM_064996001.1"/>
</dbReference>
<accession>A0AAV5QJQ8</accession>
<protein>
    <submittedName>
        <fullName evidence="2">Msc1 protein</fullName>
    </submittedName>
</protein>
<dbReference type="Pfam" id="PF10281">
    <property type="entry name" value="Ish1"/>
    <property type="match status" value="1"/>
</dbReference>
<proteinExistence type="predicted"/>
<dbReference type="Proteomes" id="UP001360560">
    <property type="component" value="Unassembled WGS sequence"/>
</dbReference>
<feature type="signal peptide" evidence="1">
    <location>
        <begin position="1"/>
        <end position="18"/>
    </location>
</feature>
<keyword evidence="1" id="KW-0732">Signal</keyword>
<comment type="caution">
    <text evidence="2">The sequence shown here is derived from an EMBL/GenBank/DDBJ whole genome shotgun (WGS) entry which is preliminary data.</text>
</comment>
<name>A0AAV5QJQ8_9ASCO</name>
<organism evidence="2 3">
    <name type="scientific">Saccharomycopsis crataegensis</name>
    <dbReference type="NCBI Taxonomy" id="43959"/>
    <lineage>
        <taxon>Eukaryota</taxon>
        <taxon>Fungi</taxon>
        <taxon>Dikarya</taxon>
        <taxon>Ascomycota</taxon>
        <taxon>Saccharomycotina</taxon>
        <taxon>Saccharomycetes</taxon>
        <taxon>Saccharomycopsidaceae</taxon>
        <taxon>Saccharomycopsis</taxon>
    </lineage>
</organism>
<evidence type="ECO:0000256" key="1">
    <source>
        <dbReference type="SAM" id="SignalP"/>
    </source>
</evidence>
<dbReference type="GeneID" id="90073052"/>
<dbReference type="InterPro" id="IPR018803">
    <property type="entry name" value="Ish1/Msc1-like"/>
</dbReference>
<sequence>MKFSVIFNLIVIIGATEGLFHKHDNARLSPSIIKSWTSKDLQDYLSDSGVSFDFDSGYEHLQDLASKQWSKVAYLGSPIATSSASGWWSSVKEKVPSVNSWTGSSLPSYQDMENFQDWIFNSWSKQDLYKFIHAHGVKLSNTQTSHVLSNSELIEVIKNHWSDIVNDVKSKTHKPGSSVSGRYPGYWIYESWNDKALKKWLDRHGIVYSKKDSRSELINLVRSHIYAVSQEAGEFIDGTKHFGDWMKKSAHDIYDTVGERVSFAADYTKYCLTHGEPFEGWNEDDIKEYLTSCKQDVKGSLNNAHENAITLFNEGKHESLKKYFEISLKVNQRIDKEKNNVAKFRDDSADALLRVKESMKSQVPSLLFDTLSLDDLKLWLQQHQKSTEGTADELYNRAMDTYEELVDQLKQENLRKVDTAAREYFQDWSLPDLQGWLQVHKENTEGTFEELYERAIKSFDSVYTGLADNFNTQLAKINSQSLPKFGGTTSWYGKVKSYFFDENPYLIKPEDNFATKLYKKSASNFNHYFLGNSY</sequence>
<gene>
    <name evidence="2" type="ORF">DASC09_023980</name>
</gene>
<feature type="chain" id="PRO_5043428215" evidence="1">
    <location>
        <begin position="19"/>
        <end position="534"/>
    </location>
</feature>
<evidence type="ECO:0000313" key="3">
    <source>
        <dbReference type="Proteomes" id="UP001360560"/>
    </source>
</evidence>
<reference evidence="2 3" key="1">
    <citation type="journal article" date="2023" name="Elife">
        <title>Identification of key yeast species and microbe-microbe interactions impacting larval growth of Drosophila in the wild.</title>
        <authorList>
            <person name="Mure A."/>
            <person name="Sugiura Y."/>
            <person name="Maeda R."/>
            <person name="Honda K."/>
            <person name="Sakurai N."/>
            <person name="Takahashi Y."/>
            <person name="Watada M."/>
            <person name="Katoh T."/>
            <person name="Gotoh A."/>
            <person name="Gotoh Y."/>
            <person name="Taniguchi I."/>
            <person name="Nakamura K."/>
            <person name="Hayashi T."/>
            <person name="Katayama T."/>
            <person name="Uemura T."/>
            <person name="Hattori Y."/>
        </authorList>
    </citation>
    <scope>NUCLEOTIDE SEQUENCE [LARGE SCALE GENOMIC DNA]</scope>
    <source>
        <strain evidence="2 3">SC-9</strain>
    </source>
</reference>
<dbReference type="EMBL" id="BTFZ01000004">
    <property type="protein sequence ID" value="GMM35073.1"/>
    <property type="molecule type" value="Genomic_DNA"/>
</dbReference>
<dbReference type="AlphaFoldDB" id="A0AAV5QJQ8"/>
<keyword evidence="3" id="KW-1185">Reference proteome</keyword>
<evidence type="ECO:0000313" key="2">
    <source>
        <dbReference type="EMBL" id="GMM35073.1"/>
    </source>
</evidence>